<evidence type="ECO:0000256" key="1">
    <source>
        <dbReference type="ARBA" id="ARBA00004141"/>
    </source>
</evidence>
<keyword evidence="7" id="KW-0408">Iron</keyword>
<keyword evidence="10" id="KW-1015">Disulfide bond</keyword>
<evidence type="ECO:0000256" key="4">
    <source>
        <dbReference type="ARBA" id="ARBA00022723"/>
    </source>
</evidence>
<reference evidence="13" key="1">
    <citation type="submission" date="2023-06" db="EMBL/GenBank/DDBJ databases">
        <title>Genomic of Agaribacillus aureum.</title>
        <authorList>
            <person name="Wang G."/>
        </authorList>
    </citation>
    <scope>NUCLEOTIDE SEQUENCE</scope>
    <source>
        <strain evidence="13">BMA12</strain>
    </source>
</reference>
<dbReference type="Pfam" id="PF02628">
    <property type="entry name" value="COX15-CtaA"/>
    <property type="match status" value="1"/>
</dbReference>
<evidence type="ECO:0000256" key="9">
    <source>
        <dbReference type="ARBA" id="ARBA00023136"/>
    </source>
</evidence>
<gene>
    <name evidence="13" type="ORF">QQ020_03655</name>
</gene>
<dbReference type="EMBL" id="JAUJEB010000001">
    <property type="protein sequence ID" value="MDN5211124.1"/>
    <property type="molecule type" value="Genomic_DNA"/>
</dbReference>
<evidence type="ECO:0000256" key="3">
    <source>
        <dbReference type="ARBA" id="ARBA00022692"/>
    </source>
</evidence>
<dbReference type="RefSeq" id="WP_346756460.1">
    <property type="nucleotide sequence ID" value="NZ_JAUJEB010000001.1"/>
</dbReference>
<comment type="caution">
    <text evidence="13">The sequence shown here is derived from an EMBL/GenBank/DDBJ whole genome shotgun (WGS) entry which is preliminary data.</text>
</comment>
<proteinExistence type="predicted"/>
<feature type="transmembrane region" description="Helical" evidence="12">
    <location>
        <begin position="174"/>
        <end position="198"/>
    </location>
</feature>
<feature type="transmembrane region" description="Helical" evidence="12">
    <location>
        <begin position="117"/>
        <end position="140"/>
    </location>
</feature>
<comment type="pathway">
    <text evidence="11">Porphyrin-containing compound metabolism.</text>
</comment>
<keyword evidence="2" id="KW-1003">Cell membrane</keyword>
<keyword evidence="6" id="KW-0560">Oxidoreductase</keyword>
<evidence type="ECO:0000256" key="6">
    <source>
        <dbReference type="ARBA" id="ARBA00023002"/>
    </source>
</evidence>
<evidence type="ECO:0000256" key="7">
    <source>
        <dbReference type="ARBA" id="ARBA00023004"/>
    </source>
</evidence>
<keyword evidence="4" id="KW-0479">Metal-binding</keyword>
<keyword evidence="8" id="KW-0350">Heme biosynthesis</keyword>
<feature type="transmembrane region" description="Helical" evidence="12">
    <location>
        <begin position="210"/>
        <end position="232"/>
    </location>
</feature>
<keyword evidence="9 12" id="KW-0472">Membrane</keyword>
<feature type="transmembrane region" description="Helical" evidence="12">
    <location>
        <begin position="327"/>
        <end position="345"/>
    </location>
</feature>
<keyword evidence="14" id="KW-1185">Reference proteome</keyword>
<dbReference type="InterPro" id="IPR003780">
    <property type="entry name" value="COX15/CtaA_fam"/>
</dbReference>
<dbReference type="InterPro" id="IPR050450">
    <property type="entry name" value="COX15/CtaA_HemeA_synthase"/>
</dbReference>
<protein>
    <submittedName>
        <fullName evidence="13">COX15/CtaA family protein</fullName>
    </submittedName>
</protein>
<dbReference type="Proteomes" id="UP001172083">
    <property type="component" value="Unassembled WGS sequence"/>
</dbReference>
<dbReference type="PANTHER" id="PTHR35457:SF1">
    <property type="entry name" value="HEME A SYNTHASE"/>
    <property type="match status" value="1"/>
</dbReference>
<comment type="subcellular location">
    <subcellularLocation>
        <location evidence="1">Membrane</location>
        <topology evidence="1">Multi-pass membrane protein</topology>
    </subcellularLocation>
</comment>
<name>A0ABT8L0A0_9BACT</name>
<evidence type="ECO:0000313" key="13">
    <source>
        <dbReference type="EMBL" id="MDN5211124.1"/>
    </source>
</evidence>
<dbReference type="PANTHER" id="PTHR35457">
    <property type="entry name" value="HEME A SYNTHASE"/>
    <property type="match status" value="1"/>
</dbReference>
<evidence type="ECO:0000313" key="14">
    <source>
        <dbReference type="Proteomes" id="UP001172083"/>
    </source>
</evidence>
<feature type="transmembrane region" description="Helical" evidence="12">
    <location>
        <begin position="12"/>
        <end position="33"/>
    </location>
</feature>
<keyword evidence="5 12" id="KW-1133">Transmembrane helix</keyword>
<feature type="transmembrane region" description="Helical" evidence="12">
    <location>
        <begin position="147"/>
        <end position="168"/>
    </location>
</feature>
<evidence type="ECO:0000256" key="11">
    <source>
        <dbReference type="ARBA" id="ARBA00023444"/>
    </source>
</evidence>
<evidence type="ECO:0000256" key="5">
    <source>
        <dbReference type="ARBA" id="ARBA00022989"/>
    </source>
</evidence>
<evidence type="ECO:0000256" key="12">
    <source>
        <dbReference type="SAM" id="Phobius"/>
    </source>
</evidence>
<feature type="transmembrane region" description="Helical" evidence="12">
    <location>
        <begin position="268"/>
        <end position="285"/>
    </location>
</feature>
<evidence type="ECO:0000256" key="8">
    <source>
        <dbReference type="ARBA" id="ARBA00023133"/>
    </source>
</evidence>
<evidence type="ECO:0000256" key="2">
    <source>
        <dbReference type="ARBA" id="ARBA00022475"/>
    </source>
</evidence>
<sequence length="361" mass="40839">MKQVNNHNYSFFQKISFITLIAVYFLILVGGIVRSTGSGMGCPDWPKCFGQIVPPADVSELPENYREIYAAKRAKKNEKFSGYLEILGFNELADKIRNDKSILVEAEFNKYKTWTEYINRLVGAIIGILIFATLVASFTYRKKSPRVFYLSLASFVLVVFQGWIGSIVVSTNLLPWMVTVHMILAMVIMFLLIYLVYFTGTNKNRLIWSGSLKTLNILFVLGIVLTFIQIVLGTQVREAIDVIAAGFDFGMREKWIENIGAPFLIHRSYSWLILALHVFLVYYLFKNITERSGGFHTLTQVLLAAVVVEILSGTLMAYFGIPAILQPVHLLVALIIIGIQYYLFLQLGSNARVKPEMVTKS</sequence>
<feature type="transmembrane region" description="Helical" evidence="12">
    <location>
        <begin position="297"/>
        <end position="321"/>
    </location>
</feature>
<organism evidence="13 14">
    <name type="scientific">Agaribacillus aureus</name>
    <dbReference type="NCBI Taxonomy" id="3051825"/>
    <lineage>
        <taxon>Bacteria</taxon>
        <taxon>Pseudomonadati</taxon>
        <taxon>Bacteroidota</taxon>
        <taxon>Cytophagia</taxon>
        <taxon>Cytophagales</taxon>
        <taxon>Splendidivirgaceae</taxon>
        <taxon>Agaribacillus</taxon>
    </lineage>
</organism>
<evidence type="ECO:0000256" key="10">
    <source>
        <dbReference type="ARBA" id="ARBA00023157"/>
    </source>
</evidence>
<accession>A0ABT8L0A0</accession>
<keyword evidence="3 12" id="KW-0812">Transmembrane</keyword>